<dbReference type="PANTHER" id="PTHR47427">
    <property type="entry name" value="PROTEIN STE12"/>
    <property type="match status" value="1"/>
</dbReference>
<dbReference type="RefSeq" id="XP_018737958.1">
    <property type="nucleotide sequence ID" value="XM_018880106.1"/>
</dbReference>
<dbReference type="GO" id="GO:2000220">
    <property type="term" value="P:regulation of pseudohyphal growth"/>
    <property type="evidence" value="ECO:0007669"/>
    <property type="project" value="TreeGrafter"/>
</dbReference>
<reference evidence="6 7" key="1">
    <citation type="submission" date="2016-02" db="EMBL/GenBank/DDBJ databases">
        <title>Complete genome sequence and transcriptome regulation of the pentose utilising yeast Sugiyamaella lignohabitans.</title>
        <authorList>
            <person name="Bellasio M."/>
            <person name="Peymann A."/>
            <person name="Valli M."/>
            <person name="Sipitzky M."/>
            <person name="Graf A."/>
            <person name="Sauer M."/>
            <person name="Marx H."/>
            <person name="Mattanovich D."/>
        </authorList>
    </citation>
    <scope>NUCLEOTIDE SEQUENCE [LARGE SCALE GENOMIC DNA]</scope>
    <source>
        <strain evidence="6 7">CBS 10342</strain>
    </source>
</reference>
<name>A0A167FMH4_9ASCO</name>
<keyword evidence="6" id="KW-0371">Homeobox</keyword>
<dbReference type="InterPro" id="IPR003120">
    <property type="entry name" value="Ste12"/>
</dbReference>
<keyword evidence="3" id="KW-0804">Transcription</keyword>
<sequence>MSCIYWNNVFYVTGTDIVRCLTYRFEAFGRVIRNRKKFEEGIFSDLRNLKCESDAILEEPKSAFLDFLYKNNCVRTQKKQKVFHWFSVGHDRLFLDALERDLKKESSGKKASTEAVGEPALSFKYDSSQTLHDQLAHIIDGIPKPLAAIADASTSNYLVGQYPFGNMEIGPDEMGSMPLPSGTLDGLGPNMKRQLNFQQHEFQQHPQQHLLNSTSTAGTNSTGLPFTAPAPIYLQSQNQVASGIQQSHHLLQHGGSNSVAISSAQNYPSMDGYYSAITASSNVPSSTMAAVAAAAAASAMAEASYVNTPLEITSLPNNSLISKMSTIEEPILVKPEVESDFPLDYFHDSTSSGQLLTGNFQHFSQPIIPPNGHYVYDDGKTDLETYQTELQAHFDSEQGQSATSEHTGVYGTNGVLQTQLLTSERHTSQNHGRAHADSLDDMDYDSDGFRQNQEDPLRVGMRPKTIRVVPTPIHTALNTPGTRLRIGKFTPNQNQEKARRMERIERIERAYYPTPSESGTSDISIQRVDPDDGIGRGTPQRGGNINNILGGQDLMIGAGSGEDIRNAMFTSNEDYQPVPHPVAATTAYGPGYSTLDVDYWQRY</sequence>
<organism evidence="6 7">
    <name type="scientific">Sugiyamaella lignohabitans</name>
    <dbReference type="NCBI Taxonomy" id="796027"/>
    <lineage>
        <taxon>Eukaryota</taxon>
        <taxon>Fungi</taxon>
        <taxon>Dikarya</taxon>
        <taxon>Ascomycota</taxon>
        <taxon>Saccharomycotina</taxon>
        <taxon>Dipodascomycetes</taxon>
        <taxon>Dipodascales</taxon>
        <taxon>Trichomonascaceae</taxon>
        <taxon>Sugiyamaella</taxon>
    </lineage>
</organism>
<evidence type="ECO:0000256" key="1">
    <source>
        <dbReference type="ARBA" id="ARBA00004123"/>
    </source>
</evidence>
<proteinExistence type="inferred from homology"/>
<dbReference type="AlphaFoldDB" id="A0A167FMH4"/>
<evidence type="ECO:0000313" key="7">
    <source>
        <dbReference type="Proteomes" id="UP000189580"/>
    </source>
</evidence>
<dbReference type="KEGG" id="slb:AWJ20_3109"/>
<dbReference type="SMART" id="SM00424">
    <property type="entry name" value="STE"/>
    <property type="match status" value="1"/>
</dbReference>
<dbReference type="GO" id="GO:0003700">
    <property type="term" value="F:DNA-binding transcription factor activity"/>
    <property type="evidence" value="ECO:0007669"/>
    <property type="project" value="InterPro"/>
</dbReference>
<dbReference type="GO" id="GO:0005634">
    <property type="term" value="C:nucleus"/>
    <property type="evidence" value="ECO:0007669"/>
    <property type="project" value="UniProtKB-SubCell"/>
</dbReference>
<dbReference type="GO" id="GO:1990527">
    <property type="term" value="C:Tec1p-Ste12p-Dig1p complex"/>
    <property type="evidence" value="ECO:0007669"/>
    <property type="project" value="TreeGrafter"/>
</dbReference>
<keyword evidence="2" id="KW-0805">Transcription regulation</keyword>
<dbReference type="EMBL" id="CP014503">
    <property type="protein sequence ID" value="ANB15481.1"/>
    <property type="molecule type" value="Genomic_DNA"/>
</dbReference>
<protein>
    <submittedName>
        <fullName evidence="6">Homeodomain family transcription factor STE12</fullName>
    </submittedName>
</protein>
<keyword evidence="7" id="KW-1185">Reference proteome</keyword>
<dbReference type="OrthoDB" id="1095242at2759"/>
<evidence type="ECO:0000313" key="6">
    <source>
        <dbReference type="EMBL" id="ANB15481.1"/>
    </source>
</evidence>
<accession>A0A167FMH4</accession>
<comment type="similarity">
    <text evidence="5">Belongs to the STE12 transcription factor family.</text>
</comment>
<evidence type="ECO:0000256" key="2">
    <source>
        <dbReference type="ARBA" id="ARBA00023015"/>
    </source>
</evidence>
<dbReference type="InterPro" id="IPR052127">
    <property type="entry name" value="STE12_transcription_factor"/>
</dbReference>
<evidence type="ECO:0000256" key="5">
    <source>
        <dbReference type="ARBA" id="ARBA00024345"/>
    </source>
</evidence>
<dbReference type="Pfam" id="PF02200">
    <property type="entry name" value="STE"/>
    <property type="match status" value="1"/>
</dbReference>
<dbReference type="Proteomes" id="UP000189580">
    <property type="component" value="Chromosome b"/>
</dbReference>
<keyword evidence="4" id="KW-0539">Nucleus</keyword>
<gene>
    <name evidence="6" type="primary">STE12</name>
    <name evidence="6" type="ORF">AWJ20_3109</name>
</gene>
<dbReference type="GO" id="GO:1990526">
    <property type="term" value="C:Ste12p-Dig1p-Dig2p complex"/>
    <property type="evidence" value="ECO:0007669"/>
    <property type="project" value="TreeGrafter"/>
</dbReference>
<keyword evidence="6" id="KW-0238">DNA-binding</keyword>
<evidence type="ECO:0000256" key="3">
    <source>
        <dbReference type="ARBA" id="ARBA00023163"/>
    </source>
</evidence>
<dbReference type="GeneID" id="30035095"/>
<dbReference type="GO" id="GO:0003677">
    <property type="term" value="F:DNA binding"/>
    <property type="evidence" value="ECO:0007669"/>
    <property type="project" value="UniProtKB-KW"/>
</dbReference>
<dbReference type="PANTHER" id="PTHR47427:SF1">
    <property type="entry name" value="PROTEIN STE12"/>
    <property type="match status" value="1"/>
</dbReference>
<comment type="subcellular location">
    <subcellularLocation>
        <location evidence="1">Nucleus</location>
    </subcellularLocation>
</comment>
<evidence type="ECO:0000256" key="4">
    <source>
        <dbReference type="ARBA" id="ARBA00023242"/>
    </source>
</evidence>